<evidence type="ECO:0000313" key="2">
    <source>
        <dbReference type="Proteomes" id="UP000660680"/>
    </source>
</evidence>
<reference evidence="1" key="2">
    <citation type="submission" date="2020-09" db="EMBL/GenBank/DDBJ databases">
        <authorList>
            <person name="Sun Q."/>
            <person name="Ohkuma M."/>
        </authorList>
    </citation>
    <scope>NUCLEOTIDE SEQUENCE</scope>
    <source>
        <strain evidence="1">JCM 3276</strain>
    </source>
</reference>
<dbReference type="RefSeq" id="WP_189212719.1">
    <property type="nucleotide sequence ID" value="NZ_BMRB01000004.1"/>
</dbReference>
<dbReference type="Pfam" id="PF04343">
    <property type="entry name" value="DUF488"/>
    <property type="match status" value="1"/>
</dbReference>
<evidence type="ECO:0008006" key="3">
    <source>
        <dbReference type="Google" id="ProtNLM"/>
    </source>
</evidence>
<dbReference type="PANTHER" id="PTHR39337">
    <property type="entry name" value="BLR5642 PROTEIN"/>
    <property type="match status" value="1"/>
</dbReference>
<dbReference type="Proteomes" id="UP000660680">
    <property type="component" value="Unassembled WGS sequence"/>
</dbReference>
<protein>
    <recommendedName>
        <fullName evidence="3">DUF488 domain-containing protein</fullName>
    </recommendedName>
</protein>
<gene>
    <name evidence="1" type="ORF">GCM10010171_46810</name>
</gene>
<proteinExistence type="predicted"/>
<name>A0A918GP18_9PSEU</name>
<dbReference type="AlphaFoldDB" id="A0A918GP18"/>
<reference evidence="1" key="1">
    <citation type="journal article" date="2014" name="Int. J. Syst. Evol. Microbiol.">
        <title>Complete genome sequence of Corynebacterium casei LMG S-19264T (=DSM 44701T), isolated from a smear-ripened cheese.</title>
        <authorList>
            <consortium name="US DOE Joint Genome Institute (JGI-PGF)"/>
            <person name="Walter F."/>
            <person name="Albersmeier A."/>
            <person name="Kalinowski J."/>
            <person name="Ruckert C."/>
        </authorList>
    </citation>
    <scope>NUCLEOTIDE SEQUENCE</scope>
    <source>
        <strain evidence="1">JCM 3276</strain>
    </source>
</reference>
<comment type="caution">
    <text evidence="1">The sequence shown here is derived from an EMBL/GenBank/DDBJ whole genome shotgun (WGS) entry which is preliminary data.</text>
</comment>
<dbReference type="PANTHER" id="PTHR39337:SF1">
    <property type="entry name" value="BLR5642 PROTEIN"/>
    <property type="match status" value="1"/>
</dbReference>
<dbReference type="EMBL" id="BMRB01000004">
    <property type="protein sequence ID" value="GGS46241.1"/>
    <property type="molecule type" value="Genomic_DNA"/>
</dbReference>
<sequence length="145" mass="16755">MRIYTIGFTKKSAERFFGLLRAARADTLVDVRLNNVSQLAGFAKRDDLRFFLAELCGMAYAHRPDLAPTQDMLDAYKKNGSGWAAYEERFLELIRQRRIEHTLPTGLLDNAVLLCSEDKPHQCHRRLVAEYLAERWDDVTVEHLT</sequence>
<dbReference type="InterPro" id="IPR007438">
    <property type="entry name" value="DUF488"/>
</dbReference>
<accession>A0A918GP18</accession>
<keyword evidence="2" id="KW-1185">Reference proteome</keyword>
<organism evidence="1 2">
    <name type="scientific">Actinokineospora fastidiosa</name>
    <dbReference type="NCBI Taxonomy" id="1816"/>
    <lineage>
        <taxon>Bacteria</taxon>
        <taxon>Bacillati</taxon>
        <taxon>Actinomycetota</taxon>
        <taxon>Actinomycetes</taxon>
        <taxon>Pseudonocardiales</taxon>
        <taxon>Pseudonocardiaceae</taxon>
        <taxon>Actinokineospora</taxon>
    </lineage>
</organism>
<evidence type="ECO:0000313" key="1">
    <source>
        <dbReference type="EMBL" id="GGS46241.1"/>
    </source>
</evidence>